<dbReference type="InterPro" id="IPR043128">
    <property type="entry name" value="Rev_trsase/Diguanyl_cyclase"/>
</dbReference>
<dbReference type="PANTHER" id="PTHR45138">
    <property type="entry name" value="REGULATORY COMPONENTS OF SENSORY TRANSDUCTION SYSTEM"/>
    <property type="match status" value="1"/>
</dbReference>
<dbReference type="AlphaFoldDB" id="A0A3Q8XSP4"/>
<dbReference type="PROSITE" id="PS51257">
    <property type="entry name" value="PROKAR_LIPOPROTEIN"/>
    <property type="match status" value="1"/>
</dbReference>
<reference evidence="5 6" key="1">
    <citation type="submission" date="2018-09" db="EMBL/GenBank/DDBJ databases">
        <title>Marinorhizobium profundi gen. nov., sp. nov., isolated from a deep-sea sediment sample from the New Britain Trench and proposal of Marinorhizobiaceae fam. nov. in the order Rhizobiales of the class Alphaproteobacteria.</title>
        <authorList>
            <person name="Cao J."/>
        </authorList>
    </citation>
    <scope>NUCLEOTIDE SEQUENCE [LARGE SCALE GENOMIC DNA]</scope>
    <source>
        <strain evidence="5 6">WS11</strain>
    </source>
</reference>
<protein>
    <recommendedName>
        <fullName evidence="1">diguanylate cyclase</fullName>
        <ecNumber evidence="1">2.7.7.65</ecNumber>
    </recommendedName>
</protein>
<gene>
    <name evidence="5" type="ORF">D5400_17730</name>
</gene>
<accession>A0A3Q8XSP4</accession>
<name>A0A3Q8XSP4_9HYPH</name>
<dbReference type="InterPro" id="IPR050469">
    <property type="entry name" value="Diguanylate_Cyclase"/>
</dbReference>
<evidence type="ECO:0000313" key="6">
    <source>
        <dbReference type="Proteomes" id="UP000268192"/>
    </source>
</evidence>
<dbReference type="RefSeq" id="WP_126011226.1">
    <property type="nucleotide sequence ID" value="NZ_CP032509.1"/>
</dbReference>
<dbReference type="InterPro" id="IPR029787">
    <property type="entry name" value="Nucleotide_cyclase"/>
</dbReference>
<dbReference type="Gene3D" id="3.30.70.270">
    <property type="match status" value="1"/>
</dbReference>
<feature type="transmembrane region" description="Helical" evidence="3">
    <location>
        <begin position="51"/>
        <end position="71"/>
    </location>
</feature>
<keyword evidence="3" id="KW-1133">Transmembrane helix</keyword>
<feature type="domain" description="GGDEF" evidence="4">
    <location>
        <begin position="118"/>
        <end position="250"/>
    </location>
</feature>
<evidence type="ECO:0000259" key="4">
    <source>
        <dbReference type="PROSITE" id="PS50887"/>
    </source>
</evidence>
<keyword evidence="3" id="KW-0472">Membrane</keyword>
<proteinExistence type="predicted"/>
<feature type="transmembrane region" description="Helical" evidence="3">
    <location>
        <begin position="21"/>
        <end position="39"/>
    </location>
</feature>
<evidence type="ECO:0000256" key="1">
    <source>
        <dbReference type="ARBA" id="ARBA00012528"/>
    </source>
</evidence>
<dbReference type="InterPro" id="IPR000160">
    <property type="entry name" value="GGDEF_dom"/>
</dbReference>
<dbReference type="EMBL" id="CP032509">
    <property type="protein sequence ID" value="AZN72873.1"/>
    <property type="molecule type" value="Genomic_DNA"/>
</dbReference>
<dbReference type="NCBIfam" id="TIGR00254">
    <property type="entry name" value="GGDEF"/>
    <property type="match status" value="1"/>
</dbReference>
<dbReference type="FunFam" id="3.30.70.270:FF:000001">
    <property type="entry name" value="Diguanylate cyclase domain protein"/>
    <property type="match status" value="1"/>
</dbReference>
<dbReference type="GO" id="GO:0052621">
    <property type="term" value="F:diguanylate cyclase activity"/>
    <property type="evidence" value="ECO:0007669"/>
    <property type="project" value="UniProtKB-EC"/>
</dbReference>
<keyword evidence="6" id="KW-1185">Reference proteome</keyword>
<dbReference type="Pfam" id="PF00990">
    <property type="entry name" value="GGDEF"/>
    <property type="match status" value="1"/>
</dbReference>
<dbReference type="Proteomes" id="UP000268192">
    <property type="component" value="Chromosome"/>
</dbReference>
<keyword evidence="3" id="KW-0812">Transmembrane</keyword>
<comment type="catalytic activity">
    <reaction evidence="2">
        <text>2 GTP = 3',3'-c-di-GMP + 2 diphosphate</text>
        <dbReference type="Rhea" id="RHEA:24898"/>
        <dbReference type="ChEBI" id="CHEBI:33019"/>
        <dbReference type="ChEBI" id="CHEBI:37565"/>
        <dbReference type="ChEBI" id="CHEBI:58805"/>
        <dbReference type="EC" id="2.7.7.65"/>
    </reaction>
</comment>
<dbReference type="SMART" id="SM00267">
    <property type="entry name" value="GGDEF"/>
    <property type="match status" value="1"/>
</dbReference>
<dbReference type="EC" id="2.7.7.65" evidence="1"/>
<dbReference type="OrthoDB" id="9812260at2"/>
<organism evidence="5 6">
    <name type="scientific">Georhizobium profundi</name>
    <dbReference type="NCBI Taxonomy" id="2341112"/>
    <lineage>
        <taxon>Bacteria</taxon>
        <taxon>Pseudomonadati</taxon>
        <taxon>Pseudomonadota</taxon>
        <taxon>Alphaproteobacteria</taxon>
        <taxon>Hyphomicrobiales</taxon>
        <taxon>Rhizobiaceae</taxon>
        <taxon>Georhizobium</taxon>
    </lineage>
</organism>
<dbReference type="PANTHER" id="PTHR45138:SF9">
    <property type="entry name" value="DIGUANYLATE CYCLASE DGCM-RELATED"/>
    <property type="match status" value="1"/>
</dbReference>
<evidence type="ECO:0000256" key="2">
    <source>
        <dbReference type="ARBA" id="ARBA00034247"/>
    </source>
</evidence>
<dbReference type="CDD" id="cd01949">
    <property type="entry name" value="GGDEF"/>
    <property type="match status" value="1"/>
</dbReference>
<sequence>MLGARADMSMRNWGKLAQWTVFGTLGCVTICISINYVMFRSDPAVILSKALISSTLLPIILAGPLFFFLSLKLRELAIANHRLAYLAATDSLTGCLNRRAFTKSVENCLNFHSVTHNPIGALLVIDADHFKAINDRFGHHRGDEALTLLAKAITGSLRKNDELGRLGGEEFAVFLQHANMAEASLVAERIRKAVNDIDFKVNGEQYKLSVSIGGAACAHSATFANLFRLADEQLYIAKNGGRNRIEMICNSSQAALTAASASLH</sequence>
<dbReference type="SUPFAM" id="SSF55073">
    <property type="entry name" value="Nucleotide cyclase"/>
    <property type="match status" value="1"/>
</dbReference>
<evidence type="ECO:0000256" key="3">
    <source>
        <dbReference type="SAM" id="Phobius"/>
    </source>
</evidence>
<dbReference type="PROSITE" id="PS50887">
    <property type="entry name" value="GGDEF"/>
    <property type="match status" value="1"/>
</dbReference>
<dbReference type="KEGG" id="abaw:D5400_17730"/>
<evidence type="ECO:0000313" key="5">
    <source>
        <dbReference type="EMBL" id="AZN72873.1"/>
    </source>
</evidence>